<evidence type="ECO:0000313" key="4">
    <source>
        <dbReference type="Proteomes" id="UP001268542"/>
    </source>
</evidence>
<evidence type="ECO:0008006" key="5">
    <source>
        <dbReference type="Google" id="ProtNLM"/>
    </source>
</evidence>
<name>A0ABU3PVL7_9ACTN</name>
<sequence>MGAVRTGLGVLLALAFAVLAPAALTASWASSQVDDTDAYVENVAQLADDPLVVDEVTTRLTSALDSTVANQLGAEASAVASPSVATAVRDVVGSEQFDTAWREANRVAHEQLVRVLRGDATTADGDLAIDLTELYNAAAALLRDDGIEVADRPDGGLTFRTAPPDRLDDAQEAYQAVVAGGAWLPVAALVVLALAVLVAPGRARIVVGLVAAVGTVVTTGLLLAGVSAGQEIAELQVAAADRDLAAAVLGALLGELRNRAWWVLGIAAVAAVALVVVPLVVGALGRRRAGGRPPAPVY</sequence>
<feature type="transmembrane region" description="Helical" evidence="1">
    <location>
        <begin position="260"/>
        <end position="284"/>
    </location>
</feature>
<keyword evidence="2" id="KW-0732">Signal</keyword>
<feature type="chain" id="PRO_5047376197" description="Integral membrane protein" evidence="2">
    <location>
        <begin position="23"/>
        <end position="298"/>
    </location>
</feature>
<dbReference type="Proteomes" id="UP001268542">
    <property type="component" value="Unassembled WGS sequence"/>
</dbReference>
<feature type="signal peptide" evidence="2">
    <location>
        <begin position="1"/>
        <end position="22"/>
    </location>
</feature>
<evidence type="ECO:0000256" key="2">
    <source>
        <dbReference type="SAM" id="SignalP"/>
    </source>
</evidence>
<evidence type="ECO:0000313" key="3">
    <source>
        <dbReference type="EMBL" id="MDT9593283.1"/>
    </source>
</evidence>
<evidence type="ECO:0000256" key="1">
    <source>
        <dbReference type="SAM" id="Phobius"/>
    </source>
</evidence>
<dbReference type="RefSeq" id="WP_315732748.1">
    <property type="nucleotide sequence ID" value="NZ_JAVYII010000004.1"/>
</dbReference>
<reference evidence="3 4" key="1">
    <citation type="submission" date="2023-08" db="EMBL/GenBank/DDBJ databases">
        <title>Nocardioides seae sp. nov., a bacterium isolated from a soil.</title>
        <authorList>
            <person name="Wang X."/>
        </authorList>
    </citation>
    <scope>NUCLEOTIDE SEQUENCE [LARGE SCALE GENOMIC DNA]</scope>
    <source>
        <strain evidence="3 4">YZH12</strain>
    </source>
</reference>
<feature type="transmembrane region" description="Helical" evidence="1">
    <location>
        <begin position="173"/>
        <end position="198"/>
    </location>
</feature>
<gene>
    <name evidence="3" type="ORF">RDV89_09410</name>
</gene>
<keyword evidence="1" id="KW-0812">Transmembrane</keyword>
<dbReference type="EMBL" id="JAVYII010000004">
    <property type="protein sequence ID" value="MDT9593283.1"/>
    <property type="molecule type" value="Genomic_DNA"/>
</dbReference>
<comment type="caution">
    <text evidence="3">The sequence shown here is derived from an EMBL/GenBank/DDBJ whole genome shotgun (WGS) entry which is preliminary data.</text>
</comment>
<organism evidence="3 4">
    <name type="scientific">Nocardioides imazamoxiresistens</name>
    <dbReference type="NCBI Taxonomy" id="3231893"/>
    <lineage>
        <taxon>Bacteria</taxon>
        <taxon>Bacillati</taxon>
        <taxon>Actinomycetota</taxon>
        <taxon>Actinomycetes</taxon>
        <taxon>Propionibacteriales</taxon>
        <taxon>Nocardioidaceae</taxon>
        <taxon>Nocardioides</taxon>
    </lineage>
</organism>
<proteinExistence type="predicted"/>
<keyword evidence="1" id="KW-0472">Membrane</keyword>
<keyword evidence="4" id="KW-1185">Reference proteome</keyword>
<protein>
    <recommendedName>
        <fullName evidence="5">Integral membrane protein</fullName>
    </recommendedName>
</protein>
<keyword evidence="1" id="KW-1133">Transmembrane helix</keyword>
<feature type="transmembrane region" description="Helical" evidence="1">
    <location>
        <begin position="205"/>
        <end position="226"/>
    </location>
</feature>
<accession>A0ABU3PVL7</accession>